<dbReference type="Gene3D" id="1.10.40.50">
    <property type="entry name" value="Probable gtpase engc, domain 3"/>
    <property type="match status" value="1"/>
</dbReference>
<dbReference type="GO" id="GO:0042274">
    <property type="term" value="P:ribosomal small subunit biogenesis"/>
    <property type="evidence" value="ECO:0007669"/>
    <property type="project" value="UniProtKB-UniRule"/>
</dbReference>
<comment type="cofactor">
    <cofactor evidence="3">
        <name>Zn(2+)</name>
        <dbReference type="ChEBI" id="CHEBI:29105"/>
    </cofactor>
    <text evidence="3">Binds 1 zinc ion per subunit.</text>
</comment>
<dbReference type="Proteomes" id="UP000598633">
    <property type="component" value="Unassembled WGS sequence"/>
</dbReference>
<dbReference type="InterPro" id="IPR027417">
    <property type="entry name" value="P-loop_NTPase"/>
</dbReference>
<keyword evidence="1 3" id="KW-0547">Nucleotide-binding</keyword>
<dbReference type="InterPro" id="IPR010914">
    <property type="entry name" value="RsgA_GTPase_dom"/>
</dbReference>
<dbReference type="GO" id="GO:0003924">
    <property type="term" value="F:GTPase activity"/>
    <property type="evidence" value="ECO:0007669"/>
    <property type="project" value="UniProtKB-UniRule"/>
</dbReference>
<evidence type="ECO:0000256" key="1">
    <source>
        <dbReference type="ARBA" id="ARBA00022741"/>
    </source>
</evidence>
<feature type="binding site" evidence="3">
    <location>
        <position position="272"/>
    </location>
    <ligand>
        <name>Zn(2+)</name>
        <dbReference type="ChEBI" id="CHEBI:29105"/>
    </ligand>
</feature>
<protein>
    <recommendedName>
        <fullName evidence="3">Small ribosomal subunit biogenesis GTPase RsgA</fullName>
        <ecNumber evidence="3">3.6.1.-</ecNumber>
    </recommendedName>
</protein>
<feature type="binding site" evidence="3">
    <location>
        <position position="266"/>
    </location>
    <ligand>
        <name>Zn(2+)</name>
        <dbReference type="ChEBI" id="CHEBI:29105"/>
    </ligand>
</feature>
<keyword evidence="3" id="KW-0479">Metal-binding</keyword>
<accession>A0A8J6Y5Q3</accession>
<feature type="domain" description="CP-type G" evidence="5">
    <location>
        <begin position="79"/>
        <end position="235"/>
    </location>
</feature>
<dbReference type="PROSITE" id="PS51721">
    <property type="entry name" value="G_CP"/>
    <property type="match status" value="1"/>
</dbReference>
<evidence type="ECO:0000256" key="2">
    <source>
        <dbReference type="ARBA" id="ARBA00023134"/>
    </source>
</evidence>
<comment type="caution">
    <text evidence="6">The sequence shown here is derived from an EMBL/GenBank/DDBJ whole genome shotgun (WGS) entry which is preliminary data.</text>
</comment>
<name>A0A8J6Y5Q3_9BACT</name>
<dbReference type="GO" id="GO:0046872">
    <property type="term" value="F:metal ion binding"/>
    <property type="evidence" value="ECO:0007669"/>
    <property type="project" value="UniProtKB-KW"/>
</dbReference>
<dbReference type="EC" id="3.6.1.-" evidence="3"/>
<keyword evidence="3" id="KW-0963">Cytoplasm</keyword>
<keyword evidence="3" id="KW-0690">Ribosome biogenesis</keyword>
<evidence type="ECO:0000259" key="5">
    <source>
        <dbReference type="PROSITE" id="PS51721"/>
    </source>
</evidence>
<keyword evidence="3" id="KW-0694">RNA-binding</keyword>
<evidence type="ECO:0000259" key="4">
    <source>
        <dbReference type="PROSITE" id="PS50936"/>
    </source>
</evidence>
<dbReference type="InterPro" id="IPR004881">
    <property type="entry name" value="Ribosome_biogen_GTPase_RsgA"/>
</dbReference>
<evidence type="ECO:0000313" key="7">
    <source>
        <dbReference type="Proteomes" id="UP000598633"/>
    </source>
</evidence>
<feature type="binding site" evidence="3">
    <location>
        <position position="259"/>
    </location>
    <ligand>
        <name>Zn(2+)</name>
        <dbReference type="ChEBI" id="CHEBI:29105"/>
    </ligand>
</feature>
<comment type="subunit">
    <text evidence="3">Monomer. Associates with 30S ribosomal subunit, binds 16S rRNA.</text>
</comment>
<keyword evidence="3" id="KW-0862">Zinc</keyword>
<dbReference type="EMBL" id="JACXWA010000085">
    <property type="protein sequence ID" value="MBD3870742.1"/>
    <property type="molecule type" value="Genomic_DNA"/>
</dbReference>
<dbReference type="Pfam" id="PF03193">
    <property type="entry name" value="RsgA_GTPase"/>
    <property type="match status" value="1"/>
</dbReference>
<evidence type="ECO:0000313" key="6">
    <source>
        <dbReference type="EMBL" id="MBD3870742.1"/>
    </source>
</evidence>
<evidence type="ECO:0000256" key="3">
    <source>
        <dbReference type="HAMAP-Rule" id="MF_01820"/>
    </source>
</evidence>
<feature type="binding site" evidence="3">
    <location>
        <position position="264"/>
    </location>
    <ligand>
        <name>Zn(2+)</name>
        <dbReference type="ChEBI" id="CHEBI:29105"/>
    </ligand>
</feature>
<organism evidence="6 7">
    <name type="scientific">Candidatus Sulfomarinibacter kjeldsenii</name>
    <dbReference type="NCBI Taxonomy" id="2885994"/>
    <lineage>
        <taxon>Bacteria</taxon>
        <taxon>Pseudomonadati</taxon>
        <taxon>Acidobacteriota</taxon>
        <taxon>Thermoanaerobaculia</taxon>
        <taxon>Thermoanaerobaculales</taxon>
        <taxon>Candidatus Sulfomarinibacteraceae</taxon>
        <taxon>Candidatus Sulfomarinibacter</taxon>
    </lineage>
</organism>
<feature type="binding site" evidence="3">
    <location>
        <begin position="177"/>
        <end position="185"/>
    </location>
    <ligand>
        <name>GTP</name>
        <dbReference type="ChEBI" id="CHEBI:37565"/>
    </ligand>
</feature>
<dbReference type="HAMAP" id="MF_01820">
    <property type="entry name" value="GTPase_RsgA"/>
    <property type="match status" value="1"/>
</dbReference>
<keyword evidence="3" id="KW-0378">Hydrolase</keyword>
<gene>
    <name evidence="3 6" type="primary">rsgA</name>
    <name evidence="6" type="ORF">IFJ97_05215</name>
</gene>
<dbReference type="PANTHER" id="PTHR32120:SF11">
    <property type="entry name" value="SMALL RIBOSOMAL SUBUNIT BIOGENESIS GTPASE RSGA 1, MITOCHONDRIAL-RELATED"/>
    <property type="match status" value="1"/>
</dbReference>
<dbReference type="CDD" id="cd01854">
    <property type="entry name" value="YjeQ_EngC"/>
    <property type="match status" value="1"/>
</dbReference>
<keyword evidence="2 3" id="KW-0342">GTP-binding</keyword>
<dbReference type="PANTHER" id="PTHR32120">
    <property type="entry name" value="SMALL RIBOSOMAL SUBUNIT BIOGENESIS GTPASE RSGA"/>
    <property type="match status" value="1"/>
</dbReference>
<dbReference type="GO" id="GO:0005525">
    <property type="term" value="F:GTP binding"/>
    <property type="evidence" value="ECO:0007669"/>
    <property type="project" value="UniProtKB-UniRule"/>
</dbReference>
<dbReference type="Gene3D" id="3.40.50.300">
    <property type="entry name" value="P-loop containing nucleotide triphosphate hydrolases"/>
    <property type="match status" value="1"/>
</dbReference>
<dbReference type="NCBIfam" id="TIGR00157">
    <property type="entry name" value="ribosome small subunit-dependent GTPase A"/>
    <property type="match status" value="1"/>
</dbReference>
<dbReference type="GO" id="GO:0005737">
    <property type="term" value="C:cytoplasm"/>
    <property type="evidence" value="ECO:0007669"/>
    <property type="project" value="UniProtKB-SubCell"/>
</dbReference>
<dbReference type="PROSITE" id="PS50936">
    <property type="entry name" value="ENGC_GTPASE"/>
    <property type="match status" value="1"/>
</dbReference>
<comment type="function">
    <text evidence="3">One of several proteins that assist in the late maturation steps of the functional core of the 30S ribosomal subunit. Helps release RbfA from mature subunits. May play a role in the assembly of ribosomal proteins into the subunit. Circularly permuted GTPase that catalyzes slow GTP hydrolysis, GTPase activity is stimulated by the 30S ribosomal subunit.</text>
</comment>
<feature type="binding site" evidence="3">
    <location>
        <begin position="127"/>
        <end position="130"/>
    </location>
    <ligand>
        <name>GTP</name>
        <dbReference type="ChEBI" id="CHEBI:37565"/>
    </ligand>
</feature>
<feature type="domain" description="EngC GTPase" evidence="4">
    <location>
        <begin position="87"/>
        <end position="233"/>
    </location>
</feature>
<keyword evidence="3" id="KW-0699">rRNA-binding</keyword>
<proteinExistence type="inferred from homology"/>
<dbReference type="SUPFAM" id="SSF52540">
    <property type="entry name" value="P-loop containing nucleoside triphosphate hydrolases"/>
    <property type="match status" value="1"/>
</dbReference>
<dbReference type="GO" id="GO:0019843">
    <property type="term" value="F:rRNA binding"/>
    <property type="evidence" value="ECO:0007669"/>
    <property type="project" value="UniProtKB-KW"/>
</dbReference>
<comment type="subcellular location">
    <subcellularLocation>
        <location evidence="3">Cytoplasm</location>
    </subcellularLocation>
</comment>
<reference evidence="6 7" key="1">
    <citation type="submission" date="2020-08" db="EMBL/GenBank/DDBJ databases">
        <title>Acidobacteriota in marine sediments use diverse sulfur dissimilation pathways.</title>
        <authorList>
            <person name="Wasmund K."/>
        </authorList>
    </citation>
    <scope>NUCLEOTIDE SEQUENCE [LARGE SCALE GENOMIC DNA]</scope>
    <source>
        <strain evidence="6">MAG AM3-A</strain>
    </source>
</reference>
<comment type="similarity">
    <text evidence="3">Belongs to the TRAFAC class YlqF/YawG GTPase family. RsgA subfamily.</text>
</comment>
<sequence length="301" mass="32561">MEMLDGTVIAMHGPLVRVQIGGETLVVSSRRRLNWEGGTPSAARLVVGDSVTLEMQGEDGVIVAVHARRNYLLRKAPSKNRAQILAANVDQALLVFAAREPVPKPGLLDRFLVACRLAGIDAVITINKADQGTEEVEEWLPAYAHLDNRVLLVSARTGWGLGAVKRMLVDRTTLFCGPSGAGKSSLLNAVYPGFRLKVGELSESTGKGKHTTSAAELMPLPYGGFVVDTPGLREFGVWEVTREELAGAFPEIASHSGECRFPDCSHDHEPDCAVLAALEAGEIADHRFKSYLRILEEALEQ</sequence>
<dbReference type="InterPro" id="IPR030378">
    <property type="entry name" value="G_CP_dom"/>
</dbReference>
<dbReference type="AlphaFoldDB" id="A0A8J6Y5Q3"/>